<dbReference type="Pfam" id="PF08843">
    <property type="entry name" value="AbiEii"/>
    <property type="match status" value="1"/>
</dbReference>
<evidence type="ECO:0000313" key="1">
    <source>
        <dbReference type="EMBL" id="KXW57165.1"/>
    </source>
</evidence>
<keyword evidence="2" id="KW-1185">Reference proteome</keyword>
<sequence length="340" mass="37243">MAEFFQLSTTERLDALDAAANTSGLLPHLLEKDIWVVWSLRHLFAGPYADHLVFKGGTSLSKAYGVIRRFSEDVDLTYDIRAIAGDLVGDADAPLPASKSQEKKWSKEIRARLSDWVSAEIVPRLKHDLEQYSLPATVRAEGDKVFIDYAPLATGTGYVGPAVMLEFGARSTGEPSGPSAIRCDAATYLQGVEFPTATPQVMRAERTFWEKATAIHVFCTQGEFRGGDRFARHWHDVTRLDAAGFADAAIADKALARAVAEHKSVFFAEKNTHGEVIDYHVAIAGGLQLVPDDGALAKLAADYQHMVDDGLFLDDAEPFDALLERCRAIQQKANAKQPPQ</sequence>
<dbReference type="InterPro" id="IPR014942">
    <property type="entry name" value="AbiEii"/>
</dbReference>
<dbReference type="EMBL" id="LRRD01000104">
    <property type="protein sequence ID" value="KXW57165.1"/>
    <property type="molecule type" value="Genomic_DNA"/>
</dbReference>
<dbReference type="RefSeq" id="WP_062188587.1">
    <property type="nucleotide sequence ID" value="NZ_LRRD01000104.1"/>
</dbReference>
<dbReference type="AlphaFoldDB" id="A0A149VVB3"/>
<evidence type="ECO:0008006" key="3">
    <source>
        <dbReference type="Google" id="ProtNLM"/>
    </source>
</evidence>
<proteinExistence type="predicted"/>
<evidence type="ECO:0000313" key="2">
    <source>
        <dbReference type="Proteomes" id="UP000075653"/>
    </source>
</evidence>
<reference evidence="1 2" key="1">
    <citation type="submission" date="2016-01" db="EMBL/GenBank/DDBJ databases">
        <title>Genome sequence of the acidophilic iron oxidising Ferrovum strain Z-31.</title>
        <authorList>
            <person name="Poehlein A."/>
            <person name="Ullrich S.R."/>
            <person name="Schloemann M."/>
            <person name="Muehling M."/>
            <person name="Daniel R."/>
        </authorList>
    </citation>
    <scope>NUCLEOTIDE SEQUENCE [LARGE SCALE GENOMIC DNA]</scope>
    <source>
        <strain evidence="1 2">Z-31</strain>
    </source>
</reference>
<dbReference type="Gene3D" id="3.10.450.620">
    <property type="entry name" value="JHP933, nucleotidyltransferase-like core domain"/>
    <property type="match status" value="1"/>
</dbReference>
<accession>A0A149VVB3</accession>
<dbReference type="Proteomes" id="UP000075653">
    <property type="component" value="Unassembled WGS sequence"/>
</dbReference>
<dbReference type="PATRIC" id="fig|1789004.3.peg.2442"/>
<gene>
    <name evidence="1" type="ORF">FEMY_23170</name>
</gene>
<organism evidence="1 2">
    <name type="scientific">Ferrovum myxofaciens</name>
    <dbReference type="NCBI Taxonomy" id="416213"/>
    <lineage>
        <taxon>Bacteria</taxon>
        <taxon>Pseudomonadati</taxon>
        <taxon>Pseudomonadota</taxon>
        <taxon>Betaproteobacteria</taxon>
        <taxon>Ferrovales</taxon>
        <taxon>Ferrovaceae</taxon>
        <taxon>Ferrovum</taxon>
    </lineage>
</organism>
<protein>
    <recommendedName>
        <fullName evidence="3">Nucleotidyl transferase AbiEii/AbiGii toxin family protein</fullName>
    </recommendedName>
</protein>
<comment type="caution">
    <text evidence="1">The sequence shown here is derived from an EMBL/GenBank/DDBJ whole genome shotgun (WGS) entry which is preliminary data.</text>
</comment>
<dbReference type="STRING" id="1789004.FEMY_23170"/>
<name>A0A149VVB3_9PROT</name>